<feature type="compositionally biased region" description="Polar residues" evidence="1">
    <location>
        <begin position="314"/>
        <end position="329"/>
    </location>
</feature>
<accession>A0A1G4KPZ7</accession>
<organism evidence="2 3">
    <name type="scientific">Komagataella phaffii (strain ATCC 76273 / CBS 7435 / CECT 11047 / NRRL Y-11430 / Wegner 21-1)</name>
    <name type="common">Yeast</name>
    <name type="synonym">Pichia pastoris</name>
    <dbReference type="NCBI Taxonomy" id="981350"/>
    <lineage>
        <taxon>Eukaryota</taxon>
        <taxon>Fungi</taxon>
        <taxon>Dikarya</taxon>
        <taxon>Ascomycota</taxon>
        <taxon>Saccharomycotina</taxon>
        <taxon>Pichiomycetes</taxon>
        <taxon>Pichiales</taxon>
        <taxon>Pichiaceae</taxon>
        <taxon>Komagataella</taxon>
    </lineage>
</organism>
<feature type="compositionally biased region" description="Basic residues" evidence="1">
    <location>
        <begin position="358"/>
        <end position="368"/>
    </location>
</feature>
<proteinExistence type="predicted"/>
<dbReference type="EMBL" id="FR839629">
    <property type="protein sequence ID" value="SCV12060.1"/>
    <property type="molecule type" value="Genomic_DNA"/>
</dbReference>
<feature type="region of interest" description="Disordered" evidence="1">
    <location>
        <begin position="314"/>
        <end position="341"/>
    </location>
</feature>
<keyword evidence="3" id="KW-1185">Reference proteome</keyword>
<feature type="compositionally biased region" description="Basic and acidic residues" evidence="1">
    <location>
        <begin position="31"/>
        <end position="44"/>
    </location>
</feature>
<dbReference type="Proteomes" id="UP000006853">
    <property type="component" value="Chromosome 2"/>
</dbReference>
<name>A0A1G4KPZ7_KOMPC</name>
<evidence type="ECO:0000256" key="1">
    <source>
        <dbReference type="SAM" id="MobiDB-lite"/>
    </source>
</evidence>
<feature type="region of interest" description="Disordered" evidence="1">
    <location>
        <begin position="1"/>
        <end position="56"/>
    </location>
</feature>
<evidence type="ECO:0000313" key="2">
    <source>
        <dbReference type="EMBL" id="SCV12060.1"/>
    </source>
</evidence>
<reference evidence="2 3" key="2">
    <citation type="journal article" date="2016" name="FEMS Yeast Res.">
        <title>Curation of the genome annotation of Pichia pastoris (Komagataella phaffii) CBS7435 from gene level to protein function.</title>
        <authorList>
            <person name="Valli M."/>
            <person name="Tatto N.E."/>
            <person name="Peymann A."/>
            <person name="Gruber C."/>
            <person name="Landes N."/>
            <person name="Ekker H."/>
            <person name="Thallinger G.G."/>
            <person name="Mattanovich D."/>
            <person name="Gasser B."/>
            <person name="Graf A.B."/>
        </authorList>
    </citation>
    <scope>GENOME REANNOTATION</scope>
    <source>
        <strain evidence="2 3">ATCC 76273 / CBS 7435 / CECT 11047 / NRRL Y-11430 / Wegner 21-1</strain>
    </source>
</reference>
<reference evidence="2 3" key="1">
    <citation type="journal article" date="2011" name="J. Biotechnol.">
        <title>High-quality genome sequence of Pichia pastoris CBS7435.</title>
        <authorList>
            <person name="Kuberl A."/>
            <person name="Schneider J."/>
            <person name="Thallinger G.G."/>
            <person name="Anderl I."/>
            <person name="Wibberg D."/>
            <person name="Hajek T."/>
            <person name="Jaenicke S."/>
            <person name="Brinkrolf K."/>
            <person name="Goesmann A."/>
            <person name="Szczepanowski R."/>
            <person name="Puhler A."/>
            <person name="Schwab H."/>
            <person name="Glieder A."/>
            <person name="Pichler H."/>
        </authorList>
    </citation>
    <scope>NUCLEOTIDE SEQUENCE [LARGE SCALE GENOMIC DNA]</scope>
    <source>
        <strain evidence="3">ATCC 76273 / CBS 7435 / CECT 11047 / NRRL Y-11430 / Wegner 21-1</strain>
    </source>
</reference>
<feature type="compositionally biased region" description="Polar residues" evidence="1">
    <location>
        <begin position="374"/>
        <end position="383"/>
    </location>
</feature>
<evidence type="ECO:0000313" key="3">
    <source>
        <dbReference type="Proteomes" id="UP000006853"/>
    </source>
</evidence>
<protein>
    <submittedName>
        <fullName evidence="2">Uncharacterized protein</fullName>
    </submittedName>
</protein>
<gene>
    <name evidence="2" type="ordered locus">PP7435_Chr2-2243</name>
</gene>
<feature type="region of interest" description="Disordered" evidence="1">
    <location>
        <begin position="420"/>
        <end position="442"/>
    </location>
</feature>
<sequence length="454" mass="50007">MSDRPFLESSPSKMFDPLLYSIGEDPSITDSKQRLKPGDRDRQGSDSGGVAMTNGNAITGGSLQGLVPTVNTNVISTGSGWTPFIERANNDLYLTKFNSLNMSSPSNHNHLSQTPNNIEKSFQFADFLMDTPLGANNSNNITNSFDSPGSFYRTLLGGSAKKENIDSSLKFWKTPLKTSSNQLLSQLSPGLIKGTSNVNNILSFNTPSRDNAGRTVIRERISNNNQITPNIHEASSPSTIVLKSSEVNTAKKKDHNSTNLPDASVMVSPTPAKIAKVLPTKVGPEGTSMGPVMGIFADSKHRQPLMPKHLNQGQFNQKQKLNVKSQKQEQAGPKKRQWDNIESGMNKFQIVFTDVKQIHNRSQKKRRNNNNQNGLTRANTVGAMSNPGLPRPNNTQIRSERAIFRSVSVPDQQFNYANPQEFLHHNTNGNTTTSRNGNDDLEEDFVNLLRSTRG</sequence>
<feature type="region of interest" description="Disordered" evidence="1">
    <location>
        <begin position="357"/>
        <end position="395"/>
    </location>
</feature>
<dbReference type="AlphaFoldDB" id="A0A1G4KPZ7"/>
<feature type="compositionally biased region" description="Low complexity" evidence="1">
    <location>
        <begin position="426"/>
        <end position="436"/>
    </location>
</feature>